<evidence type="ECO:0000313" key="7">
    <source>
        <dbReference type="Proteomes" id="UP001198893"/>
    </source>
</evidence>
<reference evidence="6" key="1">
    <citation type="submission" date="2021-10" db="EMBL/GenBank/DDBJ databases">
        <title>Anaerobic single-cell dispensing facilitates the cultivation of human gut bacteria.</title>
        <authorList>
            <person name="Afrizal A."/>
        </authorList>
    </citation>
    <scope>NUCLEOTIDE SEQUENCE</scope>
    <source>
        <strain evidence="6">CLA-AA-H204</strain>
    </source>
</reference>
<feature type="domain" description="HTH lacI-type" evidence="4">
    <location>
        <begin position="10"/>
        <end position="64"/>
    </location>
</feature>
<sequence length="341" mass="38007">MAQKGQKMAVTIKDVAKQAGVSTATVSKVMNGSYSISQETIDRVKKVMQELDYHPNLRARNFVTQSTKTIVFVTSLGKNAGFANPHMFEMVCGMEHVLTEKGYSLVIKNMSSVEARDYIHKAAEEKAADGYIIHAAVISKELDEMIFQESIPHLVIGNPNFTSHFCWIDIDNRLAGELAAKHLLEQGCQSLAFIGGTEEDKISMHRLDGVLSVLNDHDVLVPKDYVQRGESQCDSGYEMTKEILSNKVRPDGIICANNYIAYGCVNALHHAGIEIPSDIRVITFDDYPFSQILKPQLTVVNIDMYDMGVQAGKYILQKIRKPNLYAQSYITIPTLIVRQST</sequence>
<evidence type="ECO:0000259" key="5">
    <source>
        <dbReference type="PROSITE" id="PS50943"/>
    </source>
</evidence>
<dbReference type="InterPro" id="IPR000843">
    <property type="entry name" value="HTH_LacI"/>
</dbReference>
<evidence type="ECO:0000256" key="2">
    <source>
        <dbReference type="ARBA" id="ARBA00023125"/>
    </source>
</evidence>
<evidence type="ECO:0000259" key="4">
    <source>
        <dbReference type="PROSITE" id="PS50932"/>
    </source>
</evidence>
<dbReference type="Gene3D" id="3.40.50.2300">
    <property type="match status" value="2"/>
</dbReference>
<dbReference type="SUPFAM" id="SSF53822">
    <property type="entry name" value="Periplasmic binding protein-like I"/>
    <property type="match status" value="1"/>
</dbReference>
<proteinExistence type="predicted"/>
<dbReference type="SMART" id="SM00354">
    <property type="entry name" value="HTH_LACI"/>
    <property type="match status" value="1"/>
</dbReference>
<evidence type="ECO:0000313" key="6">
    <source>
        <dbReference type="EMBL" id="MCC2242284.1"/>
    </source>
</evidence>
<keyword evidence="3" id="KW-0804">Transcription</keyword>
<dbReference type="InterPro" id="IPR046335">
    <property type="entry name" value="LacI/GalR-like_sensor"/>
</dbReference>
<comment type="caution">
    <text evidence="6">The sequence shown here is derived from an EMBL/GenBank/DDBJ whole genome shotgun (WGS) entry which is preliminary data.</text>
</comment>
<dbReference type="GO" id="GO:0000976">
    <property type="term" value="F:transcription cis-regulatory region binding"/>
    <property type="evidence" value="ECO:0007669"/>
    <property type="project" value="TreeGrafter"/>
</dbReference>
<keyword evidence="2" id="KW-0238">DNA-binding</keyword>
<dbReference type="InterPro" id="IPR010982">
    <property type="entry name" value="Lambda_DNA-bd_dom_sf"/>
</dbReference>
<accession>A0AAW4WG06</accession>
<name>A0AAW4WG06_9FIRM</name>
<dbReference type="PROSITE" id="PS00356">
    <property type="entry name" value="HTH_LACI_1"/>
    <property type="match status" value="1"/>
</dbReference>
<dbReference type="PROSITE" id="PS50943">
    <property type="entry name" value="HTH_CROC1"/>
    <property type="match status" value="1"/>
</dbReference>
<dbReference type="InterPro" id="IPR028082">
    <property type="entry name" value="Peripla_BP_I"/>
</dbReference>
<dbReference type="PROSITE" id="PS50932">
    <property type="entry name" value="HTH_LACI_2"/>
    <property type="match status" value="1"/>
</dbReference>
<organism evidence="6 7">
    <name type="scientific">Roseburia amylophila</name>
    <dbReference type="NCBI Taxonomy" id="2981794"/>
    <lineage>
        <taxon>Bacteria</taxon>
        <taxon>Bacillati</taxon>
        <taxon>Bacillota</taxon>
        <taxon>Clostridia</taxon>
        <taxon>Lachnospirales</taxon>
        <taxon>Lachnospiraceae</taxon>
        <taxon>Roseburia</taxon>
    </lineage>
</organism>
<gene>
    <name evidence="6" type="ORF">LKD47_08265</name>
</gene>
<protein>
    <submittedName>
        <fullName evidence="6">LacI family transcriptional regulator</fullName>
    </submittedName>
</protein>
<dbReference type="InterPro" id="IPR001387">
    <property type="entry name" value="Cro/C1-type_HTH"/>
</dbReference>
<feature type="domain" description="HTH cro/C1-type" evidence="5">
    <location>
        <begin position="11"/>
        <end position="54"/>
    </location>
</feature>
<dbReference type="EMBL" id="JAJEQW010000008">
    <property type="protein sequence ID" value="MCC2242284.1"/>
    <property type="molecule type" value="Genomic_DNA"/>
</dbReference>
<dbReference type="CDD" id="cd06267">
    <property type="entry name" value="PBP1_LacI_sugar_binding-like"/>
    <property type="match status" value="1"/>
</dbReference>
<dbReference type="PANTHER" id="PTHR30146">
    <property type="entry name" value="LACI-RELATED TRANSCRIPTIONAL REPRESSOR"/>
    <property type="match status" value="1"/>
</dbReference>
<dbReference type="Pfam" id="PF00356">
    <property type="entry name" value="LacI"/>
    <property type="match status" value="1"/>
</dbReference>
<dbReference type="RefSeq" id="WP_227710177.1">
    <property type="nucleotide sequence ID" value="NZ_JAJEQW010000008.1"/>
</dbReference>
<dbReference type="PANTHER" id="PTHR30146:SF109">
    <property type="entry name" value="HTH-TYPE TRANSCRIPTIONAL REGULATOR GALS"/>
    <property type="match status" value="1"/>
</dbReference>
<dbReference type="SUPFAM" id="SSF47413">
    <property type="entry name" value="lambda repressor-like DNA-binding domains"/>
    <property type="match status" value="1"/>
</dbReference>
<keyword evidence="1" id="KW-0805">Transcription regulation</keyword>
<dbReference type="Proteomes" id="UP001198893">
    <property type="component" value="Unassembled WGS sequence"/>
</dbReference>
<evidence type="ECO:0000256" key="1">
    <source>
        <dbReference type="ARBA" id="ARBA00023015"/>
    </source>
</evidence>
<dbReference type="GO" id="GO:0003700">
    <property type="term" value="F:DNA-binding transcription factor activity"/>
    <property type="evidence" value="ECO:0007669"/>
    <property type="project" value="TreeGrafter"/>
</dbReference>
<dbReference type="Gene3D" id="1.10.260.40">
    <property type="entry name" value="lambda repressor-like DNA-binding domains"/>
    <property type="match status" value="1"/>
</dbReference>
<dbReference type="Pfam" id="PF13377">
    <property type="entry name" value="Peripla_BP_3"/>
    <property type="match status" value="1"/>
</dbReference>
<dbReference type="CDD" id="cd01392">
    <property type="entry name" value="HTH_LacI"/>
    <property type="match status" value="1"/>
</dbReference>
<dbReference type="PRINTS" id="PR00036">
    <property type="entry name" value="HTHLACI"/>
</dbReference>
<dbReference type="AlphaFoldDB" id="A0AAW4WG06"/>
<evidence type="ECO:0000256" key="3">
    <source>
        <dbReference type="ARBA" id="ARBA00023163"/>
    </source>
</evidence>